<evidence type="ECO:0000313" key="1">
    <source>
        <dbReference type="EMBL" id="MBK3493605.1"/>
    </source>
</evidence>
<accession>A0ABS1H2I0</accession>
<reference evidence="1 2" key="1">
    <citation type="submission" date="2020-12" db="EMBL/GenBank/DDBJ databases">
        <title>YIM B01967 draft genome.</title>
        <authorList>
            <person name="Yan X."/>
        </authorList>
    </citation>
    <scope>NUCLEOTIDE SEQUENCE [LARGE SCALE GENOMIC DNA]</scope>
    <source>
        <strain evidence="1 2">YIM B01967</strain>
    </source>
</reference>
<sequence length="223" mass="25806">MKRFIKPLGILLCLLFGGVWFIQQFQNQVEATTNESWTPKGLGDKLEKTGSDRTPGDIWAKLAEKNISFVNGVLINYPKKRINVMIEGRQQYIDENEKDIKKIARGVIRKTKYKDYSIHVNKSFTTTLETTEQYNELNIEEIKRSLKAKGYDEVQRVLKETEVDFVNINILTSLSNNDLTSINRGKEIEKEIRKGLAKEIETLKTNNVLIEIHVYNIKNEKVI</sequence>
<keyword evidence="2" id="KW-1185">Reference proteome</keyword>
<gene>
    <name evidence="1" type="ORF">JFL43_01710</name>
</gene>
<dbReference type="RefSeq" id="WP_200747643.1">
    <property type="nucleotide sequence ID" value="NZ_JAEOAH010000001.1"/>
</dbReference>
<protein>
    <submittedName>
        <fullName evidence="1">Uncharacterized protein</fullName>
    </submittedName>
</protein>
<dbReference type="Proteomes" id="UP000618943">
    <property type="component" value="Unassembled WGS sequence"/>
</dbReference>
<proteinExistence type="predicted"/>
<name>A0ABS1H2I0_9BACL</name>
<dbReference type="EMBL" id="JAEOAH010000001">
    <property type="protein sequence ID" value="MBK3493605.1"/>
    <property type="molecule type" value="Genomic_DNA"/>
</dbReference>
<evidence type="ECO:0000313" key="2">
    <source>
        <dbReference type="Proteomes" id="UP000618943"/>
    </source>
</evidence>
<organism evidence="1 2">
    <name type="scientific">Viridibacillus soli</name>
    <dbReference type="NCBI Taxonomy" id="2798301"/>
    <lineage>
        <taxon>Bacteria</taxon>
        <taxon>Bacillati</taxon>
        <taxon>Bacillota</taxon>
        <taxon>Bacilli</taxon>
        <taxon>Bacillales</taxon>
        <taxon>Caryophanaceae</taxon>
        <taxon>Viridibacillus</taxon>
    </lineage>
</organism>
<comment type="caution">
    <text evidence="1">The sequence shown here is derived from an EMBL/GenBank/DDBJ whole genome shotgun (WGS) entry which is preliminary data.</text>
</comment>